<dbReference type="PANTHER" id="PTHR32234:SF0">
    <property type="entry name" value="THIOL:DISULFIDE INTERCHANGE PROTEIN DSBD"/>
    <property type="match status" value="1"/>
</dbReference>
<protein>
    <submittedName>
        <fullName evidence="3">DUF255 domain-containing protein</fullName>
    </submittedName>
</protein>
<evidence type="ECO:0000259" key="2">
    <source>
        <dbReference type="PROSITE" id="PS51352"/>
    </source>
</evidence>
<dbReference type="Proteomes" id="UP000320184">
    <property type="component" value="Unassembled WGS sequence"/>
</dbReference>
<evidence type="ECO:0000313" key="3">
    <source>
        <dbReference type="EMBL" id="TMQ48689.1"/>
    </source>
</evidence>
<dbReference type="InterPro" id="IPR036249">
    <property type="entry name" value="Thioredoxin-like_sf"/>
</dbReference>
<name>A0A538SBD8_UNCEI</name>
<accession>A0A538SBD8</accession>
<gene>
    <name evidence="3" type="ORF">E6K73_11345</name>
</gene>
<dbReference type="InterPro" id="IPR013766">
    <property type="entry name" value="Thioredoxin_domain"/>
</dbReference>
<dbReference type="PANTHER" id="PTHR32234">
    <property type="entry name" value="THIOL:DISULFIDE INTERCHANGE PROTEIN DSBD"/>
    <property type="match status" value="1"/>
</dbReference>
<dbReference type="Gene3D" id="3.40.30.10">
    <property type="entry name" value="Glutaredoxin"/>
    <property type="match status" value="1"/>
</dbReference>
<dbReference type="SUPFAM" id="SSF52833">
    <property type="entry name" value="Thioredoxin-like"/>
    <property type="match status" value="1"/>
</dbReference>
<keyword evidence="1" id="KW-0812">Transmembrane</keyword>
<dbReference type="PROSITE" id="PS51352">
    <property type="entry name" value="THIOREDOXIN_2"/>
    <property type="match status" value="1"/>
</dbReference>
<dbReference type="Pfam" id="PF13899">
    <property type="entry name" value="Thioredoxin_7"/>
    <property type="match status" value="1"/>
</dbReference>
<evidence type="ECO:0000313" key="4">
    <source>
        <dbReference type="Proteomes" id="UP000320184"/>
    </source>
</evidence>
<feature type="transmembrane region" description="Helical" evidence="1">
    <location>
        <begin position="20"/>
        <end position="38"/>
    </location>
</feature>
<organism evidence="3 4">
    <name type="scientific">Eiseniibacteriota bacterium</name>
    <dbReference type="NCBI Taxonomy" id="2212470"/>
    <lineage>
        <taxon>Bacteria</taxon>
        <taxon>Candidatus Eiseniibacteriota</taxon>
    </lineage>
</organism>
<feature type="domain" description="Thioredoxin" evidence="2">
    <location>
        <begin position="47"/>
        <end position="176"/>
    </location>
</feature>
<evidence type="ECO:0000256" key="1">
    <source>
        <dbReference type="SAM" id="Phobius"/>
    </source>
</evidence>
<dbReference type="GO" id="GO:0015035">
    <property type="term" value="F:protein-disulfide reductase activity"/>
    <property type="evidence" value="ECO:0007669"/>
    <property type="project" value="TreeGrafter"/>
</dbReference>
<dbReference type="AlphaFoldDB" id="A0A538SBD8"/>
<proteinExistence type="predicted"/>
<dbReference type="EMBL" id="VBOT01000135">
    <property type="protein sequence ID" value="TMQ48689.1"/>
    <property type="molecule type" value="Genomic_DNA"/>
</dbReference>
<comment type="caution">
    <text evidence="3">The sequence shown here is derived from an EMBL/GenBank/DDBJ whole genome shotgun (WGS) entry which is preliminary data.</text>
</comment>
<reference evidence="3 4" key="1">
    <citation type="journal article" date="2019" name="Nat. Microbiol.">
        <title>Mediterranean grassland soil C-N compound turnover is dependent on rainfall and depth, and is mediated by genomically divergent microorganisms.</title>
        <authorList>
            <person name="Diamond S."/>
            <person name="Andeer P.F."/>
            <person name="Li Z."/>
            <person name="Crits-Christoph A."/>
            <person name="Burstein D."/>
            <person name="Anantharaman K."/>
            <person name="Lane K.R."/>
            <person name="Thomas B.C."/>
            <person name="Pan C."/>
            <person name="Northen T.R."/>
            <person name="Banfield J.F."/>
        </authorList>
    </citation>
    <scope>NUCLEOTIDE SEQUENCE [LARGE SCALE GENOMIC DNA]</scope>
    <source>
        <strain evidence="3">WS_3</strain>
    </source>
</reference>
<dbReference type="GO" id="GO:0045454">
    <property type="term" value="P:cell redox homeostasis"/>
    <property type="evidence" value="ECO:0007669"/>
    <property type="project" value="TreeGrafter"/>
</dbReference>
<keyword evidence="1" id="KW-0472">Membrane</keyword>
<sequence length="196" mass="21664">MPADDPGVPVRGPSRGTPRVLLWVAAALLVGRVATGVYERRHVESHMLPGSIQPADRVAWRPIASAEAEARESHRPILYDFTAEWCPPCQKMRREVFSDPSSADRINRMFVPVRVLDRTREEGKNAPEVERLFTHFNVDAFPTLVVVRPDGGEPVVMSGYGGREETLRRLIEAGVEARSGMGAGDPMGSRPGARRK</sequence>
<keyword evidence="1" id="KW-1133">Transmembrane helix</keyword>